<feature type="domain" description="Transthyretin/hydroxyisourate hydrolase" evidence="11">
    <location>
        <begin position="4"/>
        <end position="114"/>
    </location>
</feature>
<dbReference type="NCBIfam" id="TIGR02962">
    <property type="entry name" value="hdxy_isourate"/>
    <property type="match status" value="1"/>
</dbReference>
<dbReference type="PROSITE" id="PS00768">
    <property type="entry name" value="TRANSTHYRETIN_1"/>
    <property type="match status" value="1"/>
</dbReference>
<dbReference type="InterPro" id="IPR023418">
    <property type="entry name" value="Thyroxine_BS"/>
</dbReference>
<dbReference type="PROSITE" id="PS00769">
    <property type="entry name" value="TRANSTHYRETIN_2"/>
    <property type="match status" value="1"/>
</dbReference>
<dbReference type="Gene3D" id="2.60.40.180">
    <property type="entry name" value="Transthyretin/hydroxyisourate hydrolase domain"/>
    <property type="match status" value="1"/>
</dbReference>
<evidence type="ECO:0000256" key="3">
    <source>
        <dbReference type="ARBA" id="ARBA00009850"/>
    </source>
</evidence>
<evidence type="ECO:0000256" key="9">
    <source>
        <dbReference type="PIRSR" id="PIRSR600895-51"/>
    </source>
</evidence>
<comment type="function">
    <text evidence="2">Catalyzes the hydrolysis of 5-hydroxyisourate (HIU) to 2-oxo-4-hydroxy-4-carboxy-5-ureidoimidazoline (OHCU).</text>
</comment>
<name>A0A6S6S8Y5_9GAMM</name>
<dbReference type="InterPro" id="IPR000895">
    <property type="entry name" value="Transthyretin/HIU_hydrolase"/>
</dbReference>
<dbReference type="PANTHER" id="PTHR10395:SF7">
    <property type="entry name" value="5-HYDROXYISOURATE HYDROLASE"/>
    <property type="match status" value="1"/>
</dbReference>
<accession>A0A6S6S8Y5</accession>
<dbReference type="EC" id="3.5.2.17" evidence="5 10"/>
<evidence type="ECO:0000256" key="8">
    <source>
        <dbReference type="ARBA" id="ARBA00022801"/>
    </source>
</evidence>
<keyword evidence="7 10" id="KW-0659">Purine metabolism</keyword>
<evidence type="ECO:0000313" key="12">
    <source>
        <dbReference type="EMBL" id="CAA6806302.1"/>
    </source>
</evidence>
<dbReference type="PANTHER" id="PTHR10395">
    <property type="entry name" value="URICASE AND TRANSTHYRETIN-RELATED"/>
    <property type="match status" value="1"/>
</dbReference>
<proteinExistence type="inferred from homology"/>
<comment type="similarity">
    <text evidence="3 10">Belongs to the transthyretin family. 5-hydroxyisourate hydrolase subfamily.</text>
</comment>
<gene>
    <name evidence="12" type="ORF">HELGO_WM76410</name>
</gene>
<dbReference type="SUPFAM" id="SSF49472">
    <property type="entry name" value="Transthyretin (synonym: prealbumin)"/>
    <property type="match status" value="1"/>
</dbReference>
<comment type="catalytic activity">
    <reaction evidence="1 10">
        <text>5-hydroxyisourate + H2O = 5-hydroxy-2-oxo-4-ureido-2,5-dihydro-1H-imidazole-5-carboxylate + H(+)</text>
        <dbReference type="Rhea" id="RHEA:23736"/>
        <dbReference type="ChEBI" id="CHEBI:15377"/>
        <dbReference type="ChEBI" id="CHEBI:15378"/>
        <dbReference type="ChEBI" id="CHEBI:18072"/>
        <dbReference type="ChEBI" id="CHEBI:58639"/>
        <dbReference type="EC" id="3.5.2.17"/>
    </reaction>
</comment>
<dbReference type="Pfam" id="PF00576">
    <property type="entry name" value="Transthyretin"/>
    <property type="match status" value="1"/>
</dbReference>
<protein>
    <recommendedName>
        <fullName evidence="6 10">5-hydroxyisourate hydrolase</fullName>
        <shortName evidence="10">HIU hydrolase</shortName>
        <shortName evidence="10">HIUHase</shortName>
        <ecNumber evidence="5 10">3.5.2.17</ecNumber>
    </recommendedName>
</protein>
<dbReference type="GO" id="GO:0006144">
    <property type="term" value="P:purine nucleobase metabolic process"/>
    <property type="evidence" value="ECO:0007669"/>
    <property type="project" value="UniProtKB-KW"/>
</dbReference>
<evidence type="ECO:0000256" key="4">
    <source>
        <dbReference type="ARBA" id="ARBA00011881"/>
    </source>
</evidence>
<organism evidence="12">
    <name type="scientific">uncultured Thiotrichaceae bacterium</name>
    <dbReference type="NCBI Taxonomy" id="298394"/>
    <lineage>
        <taxon>Bacteria</taxon>
        <taxon>Pseudomonadati</taxon>
        <taxon>Pseudomonadota</taxon>
        <taxon>Gammaproteobacteria</taxon>
        <taxon>Thiotrichales</taxon>
        <taxon>Thiotrichaceae</taxon>
        <taxon>environmental samples</taxon>
    </lineage>
</organism>
<feature type="binding site" evidence="9">
    <location>
        <position position="44"/>
    </location>
    <ligand>
        <name>substrate</name>
    </ligand>
</feature>
<dbReference type="InterPro" id="IPR023419">
    <property type="entry name" value="Transthyretin_CS"/>
</dbReference>
<evidence type="ECO:0000256" key="7">
    <source>
        <dbReference type="ARBA" id="ARBA00022631"/>
    </source>
</evidence>
<feature type="binding site" evidence="9">
    <location>
        <position position="112"/>
    </location>
    <ligand>
        <name>substrate</name>
    </ligand>
</feature>
<dbReference type="AlphaFoldDB" id="A0A6S6S8Y5"/>
<sequence>MKRLTTHVLDTAKGKPGSNIKIELYSLQNGRELIKTLTTNSDGRTDEPLLEGDAFNHGQWELVFHVGNYFSETQNTDATMPFLDEIPLRFSISSDAHYHVPLLVSPWSYSTYRGS</sequence>
<evidence type="ECO:0000256" key="6">
    <source>
        <dbReference type="ARBA" id="ARBA00017539"/>
    </source>
</evidence>
<evidence type="ECO:0000256" key="5">
    <source>
        <dbReference type="ARBA" id="ARBA00012609"/>
    </source>
</evidence>
<dbReference type="InterPro" id="IPR036817">
    <property type="entry name" value="Transthyretin/HIU_hydrolase_sf"/>
</dbReference>
<reference evidence="12" key="1">
    <citation type="submission" date="2020-01" db="EMBL/GenBank/DDBJ databases">
        <authorList>
            <person name="Meier V. D."/>
            <person name="Meier V D."/>
        </authorList>
    </citation>
    <scope>NUCLEOTIDE SEQUENCE</scope>
    <source>
        <strain evidence="12">HLG_WM_MAG_09</strain>
    </source>
</reference>
<evidence type="ECO:0000256" key="1">
    <source>
        <dbReference type="ARBA" id="ARBA00001043"/>
    </source>
</evidence>
<dbReference type="CDD" id="cd05822">
    <property type="entry name" value="TLP_HIUase"/>
    <property type="match status" value="1"/>
</dbReference>
<dbReference type="InterPro" id="IPR023416">
    <property type="entry name" value="Transthyretin/HIU_hydrolase_d"/>
</dbReference>
<evidence type="ECO:0000256" key="2">
    <source>
        <dbReference type="ARBA" id="ARBA00002704"/>
    </source>
</evidence>
<dbReference type="FunFam" id="2.60.40.180:FF:000005">
    <property type="entry name" value="5-hydroxyisourate hydrolase"/>
    <property type="match status" value="1"/>
</dbReference>
<dbReference type="PRINTS" id="PR00189">
    <property type="entry name" value="TRNSTHYRETIN"/>
</dbReference>
<dbReference type="InterPro" id="IPR014306">
    <property type="entry name" value="Hydroxyisourate_hydrolase"/>
</dbReference>
<evidence type="ECO:0000256" key="10">
    <source>
        <dbReference type="RuleBase" id="RU361270"/>
    </source>
</evidence>
<dbReference type="EMBL" id="CACVAT010000093">
    <property type="protein sequence ID" value="CAA6806302.1"/>
    <property type="molecule type" value="Genomic_DNA"/>
</dbReference>
<dbReference type="GO" id="GO:0033971">
    <property type="term" value="F:hydroxyisourate hydrolase activity"/>
    <property type="evidence" value="ECO:0007669"/>
    <property type="project" value="UniProtKB-EC"/>
</dbReference>
<comment type="subunit">
    <text evidence="4 10">Homotetramer.</text>
</comment>
<keyword evidence="8 10" id="KW-0378">Hydrolase</keyword>
<feature type="binding site" evidence="9">
    <location>
        <position position="7"/>
    </location>
    <ligand>
        <name>substrate</name>
    </ligand>
</feature>
<evidence type="ECO:0000259" key="11">
    <source>
        <dbReference type="Pfam" id="PF00576"/>
    </source>
</evidence>